<dbReference type="Proteomes" id="UP000184148">
    <property type="component" value="Unassembled WGS sequence"/>
</dbReference>
<dbReference type="STRING" id="1121429.SAMN02745133_02208"/>
<proteinExistence type="predicted"/>
<dbReference type="EMBL" id="FQUY01000016">
    <property type="protein sequence ID" value="SHF26404.1"/>
    <property type="molecule type" value="Genomic_DNA"/>
</dbReference>
<gene>
    <name evidence="1" type="ORF">SAMN02745133_02208</name>
</gene>
<sequence length="237" mass="27962">MLCNYDTDYFMESIESTQGRRYNIGFEEPLIGRNISKDDVAGYFKTLMLTKEHESILRFINYFQIADKDMIIPGIGIKFNKFKRLIEDCVITGLVYENRIKTEEKEYFWYMVDTGGVYALEDMGEKYNSLPFTLSLEQKYKQYLKAQFVFDVQELFAMIGCYKVKENQKGQVYNIELLEDVRVSEIPNYRFTIFLVNIKTLDALNINKYAKDLAKQLDCNGNKFYDISKKQFLDIVD</sequence>
<organism evidence="1 2">
    <name type="scientific">Desulforamulus putei DSM 12395</name>
    <dbReference type="NCBI Taxonomy" id="1121429"/>
    <lineage>
        <taxon>Bacteria</taxon>
        <taxon>Bacillati</taxon>
        <taxon>Bacillota</taxon>
        <taxon>Clostridia</taxon>
        <taxon>Eubacteriales</taxon>
        <taxon>Peptococcaceae</taxon>
        <taxon>Desulforamulus</taxon>
    </lineage>
</organism>
<evidence type="ECO:0000313" key="1">
    <source>
        <dbReference type="EMBL" id="SHF26404.1"/>
    </source>
</evidence>
<evidence type="ECO:0000313" key="2">
    <source>
        <dbReference type="Proteomes" id="UP000184148"/>
    </source>
</evidence>
<dbReference type="AlphaFoldDB" id="A0A1M5A8A0"/>
<protein>
    <submittedName>
        <fullName evidence="1">Uncharacterized protein</fullName>
    </submittedName>
</protein>
<name>A0A1M5A8A0_9FIRM</name>
<keyword evidence="2" id="KW-1185">Reference proteome</keyword>
<accession>A0A1M5A8A0</accession>
<reference evidence="2" key="1">
    <citation type="submission" date="2016-11" db="EMBL/GenBank/DDBJ databases">
        <authorList>
            <person name="Varghese N."/>
            <person name="Submissions S."/>
        </authorList>
    </citation>
    <scope>NUCLEOTIDE SEQUENCE [LARGE SCALE GENOMIC DNA]</scope>
    <source>
        <strain evidence="2">DSM 12395</strain>
    </source>
</reference>